<keyword evidence="5" id="KW-1185">Reference proteome</keyword>
<sequence length="770" mass="83197">MHSAVRLFAVTATVIVLFALAQFGAFRSFDRIMADMRFASSNAHASQKTLVVEIDSKSLADVGVWPWPRHLYADLLDRLMADGADEVAFDIDFSNPSAPDEDKAFAAALERAGGYAFLAAFQQFDSAGSGLTLTMPQPDFRRQADPVLVNVVLDQNGQALAFPSYAVTPEATIPSLPAKFTQVPLSRPDLINIDFGIDADSIERVSFVDALNGRVDPVNIQGRQIIVGGSAIELRDFFQIPRFGIVSGPLLQALGVETLRAGRTVSYPGAVPAALAALFFALLAVALRSRLSITMLALLALTLMLGWELAAFLSYRYCAIMLDSSVFHLAMLIFMGLAVANEALFQYQGRQQALQRLAYLATNDVTTGTLTRRGFLAELDNAPTLATIVLVHINRMDILRASVGHRVANQTLVAIAQDLKKFDLGPIGYVAPDTFALTAPTDGNSSAQTLCQRLSSALSRTYLVEQQNVHVDVACAYAAGADDPATLMNHAEIALIKAASAPSSIGAFIATDKAALDRRRTLDLALRQALDNGQLWVAYQPLVDLRSRRIVGAEALLRWQHPEFGNIPPDQFIPLAEETGLIVELGSWVLHQACTTANSWDWQGRISVNVSAVQMALTDLPRIVDAALKASNLPANRLKLEITESSMASAAARTLEIFATLADMGVGVALDDFGTGYSSLSYLKDLPFETLKVDQSFVRNMDQDETGMTLVKTIVDLANSLGKNTVAEGIEHEHHAIALRDMGCVLGQGYLFSRPIKSEEMAALLAESAA</sequence>
<reference evidence="4 5" key="1">
    <citation type="submission" date="2023-02" db="EMBL/GenBank/DDBJ databases">
        <title>Devosia algicola sp. nov., isolated from the phycosphere of marine algae.</title>
        <authorList>
            <person name="Kim J.M."/>
            <person name="Lee J.K."/>
            <person name="Choi B.J."/>
            <person name="Bayburt H."/>
            <person name="Jeon C.O."/>
        </authorList>
    </citation>
    <scope>NUCLEOTIDE SEQUENCE [LARGE SCALE GENOMIC DNA]</scope>
    <source>
        <strain evidence="4 5">G20-9</strain>
    </source>
</reference>
<dbReference type="InterPro" id="IPR029787">
    <property type="entry name" value="Nucleotide_cyclase"/>
</dbReference>
<dbReference type="SUPFAM" id="SSF55073">
    <property type="entry name" value="Nucleotide cyclase"/>
    <property type="match status" value="1"/>
</dbReference>
<dbReference type="SMART" id="SM00267">
    <property type="entry name" value="GGDEF"/>
    <property type="match status" value="1"/>
</dbReference>
<dbReference type="SUPFAM" id="SSF141868">
    <property type="entry name" value="EAL domain-like"/>
    <property type="match status" value="1"/>
</dbReference>
<dbReference type="Proteomes" id="UP001220530">
    <property type="component" value="Chromosome"/>
</dbReference>
<dbReference type="RefSeq" id="WP_282220427.1">
    <property type="nucleotide sequence ID" value="NZ_CP118246.1"/>
</dbReference>
<dbReference type="PANTHER" id="PTHR33121:SF79">
    <property type="entry name" value="CYCLIC DI-GMP PHOSPHODIESTERASE PDED-RELATED"/>
    <property type="match status" value="1"/>
</dbReference>
<feature type="transmembrane region" description="Helical" evidence="1">
    <location>
        <begin position="267"/>
        <end position="287"/>
    </location>
</feature>
<dbReference type="Pfam" id="PF00563">
    <property type="entry name" value="EAL"/>
    <property type="match status" value="1"/>
</dbReference>
<evidence type="ECO:0000259" key="3">
    <source>
        <dbReference type="PROSITE" id="PS50887"/>
    </source>
</evidence>
<keyword evidence="1" id="KW-1133">Transmembrane helix</keyword>
<accession>A0ABY7YS72</accession>
<name>A0ABY7YS72_9HYPH</name>
<evidence type="ECO:0000256" key="1">
    <source>
        <dbReference type="SAM" id="Phobius"/>
    </source>
</evidence>
<feature type="domain" description="GGDEF" evidence="3">
    <location>
        <begin position="384"/>
        <end position="513"/>
    </location>
</feature>
<dbReference type="Gene3D" id="3.20.20.450">
    <property type="entry name" value="EAL domain"/>
    <property type="match status" value="1"/>
</dbReference>
<protein>
    <submittedName>
        <fullName evidence="4">EAL domain-containing protein</fullName>
    </submittedName>
</protein>
<feature type="transmembrane region" description="Helical" evidence="1">
    <location>
        <begin position="327"/>
        <end position="347"/>
    </location>
</feature>
<dbReference type="InterPro" id="IPR035919">
    <property type="entry name" value="EAL_sf"/>
</dbReference>
<dbReference type="InterPro" id="IPR001633">
    <property type="entry name" value="EAL_dom"/>
</dbReference>
<feature type="domain" description="EAL" evidence="2">
    <location>
        <begin position="519"/>
        <end position="769"/>
    </location>
</feature>
<dbReference type="PROSITE" id="PS50887">
    <property type="entry name" value="GGDEF"/>
    <property type="match status" value="1"/>
</dbReference>
<dbReference type="InterPro" id="IPR007890">
    <property type="entry name" value="CHASE2"/>
</dbReference>
<dbReference type="PROSITE" id="PS50883">
    <property type="entry name" value="EAL"/>
    <property type="match status" value="1"/>
</dbReference>
<dbReference type="SMART" id="SM01080">
    <property type="entry name" value="CHASE2"/>
    <property type="match status" value="1"/>
</dbReference>
<evidence type="ECO:0000313" key="5">
    <source>
        <dbReference type="Proteomes" id="UP001220530"/>
    </source>
</evidence>
<dbReference type="SMART" id="SM00052">
    <property type="entry name" value="EAL"/>
    <property type="match status" value="1"/>
</dbReference>
<feature type="transmembrane region" description="Helical" evidence="1">
    <location>
        <begin position="294"/>
        <end position="315"/>
    </location>
</feature>
<dbReference type="Pfam" id="PF05226">
    <property type="entry name" value="CHASE2"/>
    <property type="match status" value="1"/>
</dbReference>
<dbReference type="PANTHER" id="PTHR33121">
    <property type="entry name" value="CYCLIC DI-GMP PHOSPHODIESTERASE PDEF"/>
    <property type="match status" value="1"/>
</dbReference>
<dbReference type="CDD" id="cd01948">
    <property type="entry name" value="EAL"/>
    <property type="match status" value="1"/>
</dbReference>
<keyword evidence="1" id="KW-0812">Transmembrane</keyword>
<dbReference type="Gene3D" id="3.30.70.270">
    <property type="match status" value="1"/>
</dbReference>
<dbReference type="InterPro" id="IPR000160">
    <property type="entry name" value="GGDEF_dom"/>
</dbReference>
<keyword evidence="1" id="KW-0472">Membrane</keyword>
<dbReference type="InterPro" id="IPR050706">
    <property type="entry name" value="Cyclic-di-GMP_PDE-like"/>
</dbReference>
<dbReference type="InterPro" id="IPR043128">
    <property type="entry name" value="Rev_trsase/Diguanyl_cyclase"/>
</dbReference>
<dbReference type="Pfam" id="PF00990">
    <property type="entry name" value="GGDEF"/>
    <property type="match status" value="1"/>
</dbReference>
<organism evidence="4 5">
    <name type="scientific">Devosia algicola</name>
    <dbReference type="NCBI Taxonomy" id="3026418"/>
    <lineage>
        <taxon>Bacteria</taxon>
        <taxon>Pseudomonadati</taxon>
        <taxon>Pseudomonadota</taxon>
        <taxon>Alphaproteobacteria</taxon>
        <taxon>Hyphomicrobiales</taxon>
        <taxon>Devosiaceae</taxon>
        <taxon>Devosia</taxon>
    </lineage>
</organism>
<proteinExistence type="predicted"/>
<evidence type="ECO:0000259" key="2">
    <source>
        <dbReference type="PROSITE" id="PS50883"/>
    </source>
</evidence>
<dbReference type="EMBL" id="CP118246">
    <property type="protein sequence ID" value="WDR04042.1"/>
    <property type="molecule type" value="Genomic_DNA"/>
</dbReference>
<evidence type="ECO:0000313" key="4">
    <source>
        <dbReference type="EMBL" id="WDR04042.1"/>
    </source>
</evidence>
<gene>
    <name evidence="4" type="ORF">PSQ19_08545</name>
</gene>